<feature type="region of interest" description="Disordered" evidence="1">
    <location>
        <begin position="275"/>
        <end position="294"/>
    </location>
</feature>
<feature type="compositionally biased region" description="Low complexity" evidence="1">
    <location>
        <begin position="458"/>
        <end position="497"/>
    </location>
</feature>
<organism evidence="2 3">
    <name type="scientific">Halogeometricum rufum</name>
    <dbReference type="NCBI Taxonomy" id="553469"/>
    <lineage>
        <taxon>Archaea</taxon>
        <taxon>Methanobacteriati</taxon>
        <taxon>Methanobacteriota</taxon>
        <taxon>Stenosarchaea group</taxon>
        <taxon>Halobacteria</taxon>
        <taxon>Halobacteriales</taxon>
        <taxon>Haloferacaceae</taxon>
        <taxon>Halogeometricum</taxon>
    </lineage>
</organism>
<name>A0A1I6IX36_9EURY</name>
<dbReference type="EMBL" id="FOYT01000005">
    <property type="protein sequence ID" value="SFR71304.1"/>
    <property type="molecule type" value="Genomic_DNA"/>
</dbReference>
<keyword evidence="3" id="KW-1185">Reference proteome</keyword>
<sequence length="510" mass="53918">MPAVPVRTFEGWLRRLGEDAFTAFVADLYASRGRAVTVRDDGAVVLADEGRVLAPVASAWRLRNPRVPADADAVVAARPTPRIDRLAAREGLTLVGPADLRNLALYGIDRRDAERLFATHFDASPVVAGPVPGNDDDGTLAGVGDVSAASVAAVVIVALVVAALLGPFGPGVSPAANDAAQAESGPVVVGASVPTDDGAETTLFPPGIGATGVTDAETLADAHADAVAGRSYRIVLRQSGTEDWSGRVWRGVWQQAEVEDPRHFRYTVTGYARDRAAESRSGETPATDTDDDGDELVQYTAYADGEQIFVRVDGRNESFYRYPVRIDENGHGLFEQRASSAVERYLNASRTRVTRVDDTRYPFRVVATGTPESIPRAANVSDYRAEASVGSDGFVSVLIVSYDRTVGDETREVSYRMEYASMDAVTVSRPRWYDRAVNATAPDAAAGVPVSGSTTADGAAENATVENETTENATVENETTENAATGGNGTATEPATESRTTANATTSAPD</sequence>
<evidence type="ECO:0000256" key="1">
    <source>
        <dbReference type="SAM" id="MobiDB-lite"/>
    </source>
</evidence>
<accession>A0A1I6IX36</accession>
<dbReference type="STRING" id="553469.SAMN04487947_3821"/>
<proteinExistence type="predicted"/>
<reference evidence="3" key="1">
    <citation type="submission" date="2016-10" db="EMBL/GenBank/DDBJ databases">
        <authorList>
            <person name="Varghese N."/>
            <person name="Submissions S."/>
        </authorList>
    </citation>
    <scope>NUCLEOTIDE SEQUENCE [LARGE SCALE GENOMIC DNA]</scope>
    <source>
        <strain evidence="3">CGMCC 1.7736</strain>
    </source>
</reference>
<gene>
    <name evidence="2" type="ORF">SAMN04487947_3821</name>
</gene>
<dbReference type="OrthoDB" id="242565at2157"/>
<protein>
    <submittedName>
        <fullName evidence="2">Uncharacterized protein</fullName>
    </submittedName>
</protein>
<evidence type="ECO:0000313" key="2">
    <source>
        <dbReference type="EMBL" id="SFR71304.1"/>
    </source>
</evidence>
<feature type="region of interest" description="Disordered" evidence="1">
    <location>
        <begin position="445"/>
        <end position="510"/>
    </location>
</feature>
<evidence type="ECO:0000313" key="3">
    <source>
        <dbReference type="Proteomes" id="UP000198531"/>
    </source>
</evidence>
<dbReference type="RefSeq" id="WP_089810644.1">
    <property type="nucleotide sequence ID" value="NZ_FOYT01000005.1"/>
</dbReference>
<dbReference type="AlphaFoldDB" id="A0A1I6IX36"/>
<dbReference type="Proteomes" id="UP000198531">
    <property type="component" value="Unassembled WGS sequence"/>
</dbReference>
<feature type="compositionally biased region" description="Polar residues" evidence="1">
    <location>
        <begin position="498"/>
        <end position="510"/>
    </location>
</feature>